<dbReference type="Proteomes" id="UP000034107">
    <property type="component" value="Unassembled WGS sequence"/>
</dbReference>
<reference evidence="3 4" key="1">
    <citation type="journal article" date="2015" name="Nature">
        <title>rRNA introns, odd ribosomes, and small enigmatic genomes across a large radiation of phyla.</title>
        <authorList>
            <person name="Brown C.T."/>
            <person name="Hug L.A."/>
            <person name="Thomas B.C."/>
            <person name="Sharon I."/>
            <person name="Castelle C.J."/>
            <person name="Singh A."/>
            <person name="Wilkins M.J."/>
            <person name="Williams K.H."/>
            <person name="Banfield J.F."/>
        </authorList>
    </citation>
    <scope>NUCLEOTIDE SEQUENCE [LARGE SCALE GENOMIC DNA]</scope>
</reference>
<feature type="chain" id="PRO_5002538789" evidence="2">
    <location>
        <begin position="24"/>
        <end position="215"/>
    </location>
</feature>
<dbReference type="AlphaFoldDB" id="A0A0G1NMC2"/>
<feature type="compositionally biased region" description="Polar residues" evidence="1">
    <location>
        <begin position="41"/>
        <end position="51"/>
    </location>
</feature>
<gene>
    <name evidence="3" type="ORF">UX31_C0014G0010</name>
</gene>
<evidence type="ECO:0000313" key="4">
    <source>
        <dbReference type="Proteomes" id="UP000034107"/>
    </source>
</evidence>
<evidence type="ECO:0000313" key="3">
    <source>
        <dbReference type="EMBL" id="KKU21714.1"/>
    </source>
</evidence>
<comment type="caution">
    <text evidence="3">The sequence shown here is derived from an EMBL/GenBank/DDBJ whole genome shotgun (WGS) entry which is preliminary data.</text>
</comment>
<protein>
    <submittedName>
        <fullName evidence="3">Uncharacterized protein</fullName>
    </submittedName>
</protein>
<feature type="region of interest" description="Disordered" evidence="1">
    <location>
        <begin position="29"/>
        <end position="58"/>
    </location>
</feature>
<feature type="signal peptide" evidence="2">
    <location>
        <begin position="1"/>
        <end position="23"/>
    </location>
</feature>
<name>A0A0G1NMC2_9BACT</name>
<dbReference type="EMBL" id="LCLS01000014">
    <property type="protein sequence ID" value="KKU21714.1"/>
    <property type="molecule type" value="Genomic_DNA"/>
</dbReference>
<organism evidence="3 4">
    <name type="scientific">Candidatus Nomurabacteria bacterium GW2011_GWA1_46_11</name>
    <dbReference type="NCBI Taxonomy" id="1618732"/>
    <lineage>
        <taxon>Bacteria</taxon>
        <taxon>Candidatus Nomuraibacteriota</taxon>
    </lineage>
</organism>
<keyword evidence="2" id="KW-0732">Signal</keyword>
<evidence type="ECO:0000256" key="2">
    <source>
        <dbReference type="SAM" id="SignalP"/>
    </source>
</evidence>
<proteinExistence type="predicted"/>
<accession>A0A0G1NMC2</accession>
<sequence length="215" mass="22963">MKIKIACLSLAALFLVTSVSVSATDSTSSATDSVKRFPKVSSPSAQKSPKVTPSEGKGRSCEVKEVVIKKRMVNLLRMATNMLDKFDSITARVQNYYTSKLVPQGKTLANYDTLVSGINSKKDGVKAAIANAEADSAGFNCDVDKPKDLFNKFHQDMQKVIRSLKEYRTSVRNLIVAVHGLVGKKGGVSPSSTPLGTLAPTATVMPAPTATPNNL</sequence>
<evidence type="ECO:0000256" key="1">
    <source>
        <dbReference type="SAM" id="MobiDB-lite"/>
    </source>
</evidence>